<dbReference type="InterPro" id="IPR023753">
    <property type="entry name" value="FAD/NAD-binding_dom"/>
</dbReference>
<dbReference type="PRINTS" id="PR00411">
    <property type="entry name" value="PNDRDTASEI"/>
</dbReference>
<dbReference type="GO" id="GO:0016491">
    <property type="term" value="F:oxidoreductase activity"/>
    <property type="evidence" value="ECO:0007669"/>
    <property type="project" value="InterPro"/>
</dbReference>
<evidence type="ECO:0000256" key="3">
    <source>
        <dbReference type="ARBA" id="ARBA00022827"/>
    </source>
</evidence>
<dbReference type="PANTHER" id="PTHR43014:SF5">
    <property type="entry name" value="GLUTATHIONE REDUCTASE (NADPH)"/>
    <property type="match status" value="1"/>
</dbReference>
<keyword evidence="3" id="KW-0274">FAD</keyword>
<reference evidence="6 7" key="1">
    <citation type="submission" date="2021-06" db="EMBL/GenBank/DDBJ databases">
        <title>Halomicroarcula sp. a new haloarchaeum isolated from saline soil.</title>
        <authorList>
            <person name="Duran-Viseras A."/>
            <person name="Sanchez-Porro C."/>
            <person name="Ventosa A."/>
        </authorList>
    </citation>
    <scope>NUCLEOTIDE SEQUENCE [LARGE SCALE GENOMIC DNA]</scope>
    <source>
        <strain evidence="6 7">F13</strain>
    </source>
</reference>
<dbReference type="InterPro" id="IPR036188">
    <property type="entry name" value="FAD/NAD-bd_sf"/>
</dbReference>
<dbReference type="InterPro" id="IPR016156">
    <property type="entry name" value="FAD/NAD-linked_Rdtase_dimer_sf"/>
</dbReference>
<accession>A0AAW4PY42</accession>
<dbReference type="Proteomes" id="UP001430377">
    <property type="component" value="Unassembled WGS sequence"/>
</dbReference>
<comment type="similarity">
    <text evidence="1">Belongs to the class-I pyridine nucleotide-disulfide oxidoreductase family.</text>
</comment>
<dbReference type="InterPro" id="IPR001100">
    <property type="entry name" value="Pyr_nuc-diS_OxRdtase"/>
</dbReference>
<dbReference type="Pfam" id="PF07992">
    <property type="entry name" value="Pyr_redox_2"/>
    <property type="match status" value="1"/>
</dbReference>
<dbReference type="PANTHER" id="PTHR43014">
    <property type="entry name" value="MERCURIC REDUCTASE"/>
    <property type="match status" value="1"/>
</dbReference>
<dbReference type="Gene3D" id="3.30.390.30">
    <property type="match status" value="1"/>
</dbReference>
<sequence>MTDHYDVLVIGGGTGNNVAAAAADAGLETALVEPGPLGGTCLNRGCNPSKMLIQAATAANHVRDAEKFFVEASLDDVDYEAIVDDMDETLSPLAEGMEDSYRQKEHLTLYKHEATFVDERTVAVDGERVSADRVVVAAGSRPLVPPIDGLEDVEYMTSQDALYRRDQPDSLVILGGGYIAVELGYFFESLGTDVTIVEMMETLVPREDPDVAETFTDIAGERHEVYTGHRATGVESDGDSVTVHAETEDGETVAVSGEDLLVALGRRPNTDTLDVEASGIETDDNGFIITNGRLETSADGVWAQGDIADNAMFKHSGDYETQVTIENVVHDGDRVADFTAMPHAIFTEPQMAGVGETERDLQDADSEYIVGRADLPDTPMGRAKKLDDGFVKVLAAPDGEILGVHALGYEATTMIHEAVVAMRAGSGHVSDITDTIHAHPTLNKVVEYAFDDVPV</sequence>
<dbReference type="PIRSF" id="PIRSF000350">
    <property type="entry name" value="Mercury_reductase_MerA"/>
    <property type="match status" value="1"/>
</dbReference>
<dbReference type="SUPFAM" id="SSF51905">
    <property type="entry name" value="FAD/NAD(P)-binding domain"/>
    <property type="match status" value="1"/>
</dbReference>
<feature type="domain" description="FAD/NAD(P)-binding" evidence="5">
    <location>
        <begin position="5"/>
        <end position="312"/>
    </location>
</feature>
<keyword evidence="7" id="KW-1185">Reference proteome</keyword>
<dbReference type="PRINTS" id="PR00368">
    <property type="entry name" value="FADPNR"/>
</dbReference>
<gene>
    <name evidence="6" type="ORF">EGH21_21125</name>
</gene>
<dbReference type="AlphaFoldDB" id="A0AAW4PY42"/>
<dbReference type="NCBIfam" id="NF004946">
    <property type="entry name" value="PRK06292.2-4"/>
    <property type="match status" value="1"/>
</dbReference>
<dbReference type="EMBL" id="RKLR01000015">
    <property type="protein sequence ID" value="MBX0325531.1"/>
    <property type="molecule type" value="Genomic_DNA"/>
</dbReference>
<dbReference type="InterPro" id="IPR004099">
    <property type="entry name" value="Pyr_nucl-diS_OxRdtase_dimer"/>
</dbReference>
<dbReference type="SUPFAM" id="SSF55424">
    <property type="entry name" value="FAD/NAD-linked reductases, dimerisation (C-terminal) domain"/>
    <property type="match status" value="1"/>
</dbReference>
<protein>
    <submittedName>
        <fullName evidence="6">Dihydrolipoyl dehydrogenase</fullName>
    </submittedName>
</protein>
<feature type="domain" description="Pyridine nucleotide-disulphide oxidoreductase dimerisation" evidence="4">
    <location>
        <begin position="341"/>
        <end position="447"/>
    </location>
</feature>
<dbReference type="RefSeq" id="WP_220620392.1">
    <property type="nucleotide sequence ID" value="NZ_RKLR01000015.1"/>
</dbReference>
<keyword evidence="2" id="KW-0285">Flavoprotein</keyword>
<evidence type="ECO:0000259" key="5">
    <source>
        <dbReference type="Pfam" id="PF07992"/>
    </source>
</evidence>
<evidence type="ECO:0000313" key="6">
    <source>
        <dbReference type="EMBL" id="MBX0325531.1"/>
    </source>
</evidence>
<evidence type="ECO:0000313" key="7">
    <source>
        <dbReference type="Proteomes" id="UP001430377"/>
    </source>
</evidence>
<comment type="caution">
    <text evidence="6">The sequence shown here is derived from an EMBL/GenBank/DDBJ whole genome shotgun (WGS) entry which is preliminary data.</text>
</comment>
<dbReference type="Pfam" id="PF02852">
    <property type="entry name" value="Pyr_redox_dim"/>
    <property type="match status" value="1"/>
</dbReference>
<evidence type="ECO:0000259" key="4">
    <source>
        <dbReference type="Pfam" id="PF02852"/>
    </source>
</evidence>
<evidence type="ECO:0000256" key="2">
    <source>
        <dbReference type="ARBA" id="ARBA00022630"/>
    </source>
</evidence>
<proteinExistence type="inferred from homology"/>
<organism evidence="6 7">
    <name type="scientific">Haloarcula rubra</name>
    <dbReference type="NCBI Taxonomy" id="2487747"/>
    <lineage>
        <taxon>Archaea</taxon>
        <taxon>Methanobacteriati</taxon>
        <taxon>Methanobacteriota</taxon>
        <taxon>Stenosarchaea group</taxon>
        <taxon>Halobacteria</taxon>
        <taxon>Halobacteriales</taxon>
        <taxon>Haloarculaceae</taxon>
        <taxon>Haloarcula</taxon>
    </lineage>
</organism>
<evidence type="ECO:0000256" key="1">
    <source>
        <dbReference type="ARBA" id="ARBA00007532"/>
    </source>
</evidence>
<name>A0AAW4PY42_9EURY</name>
<dbReference type="Gene3D" id="3.50.50.60">
    <property type="entry name" value="FAD/NAD(P)-binding domain"/>
    <property type="match status" value="2"/>
</dbReference>